<evidence type="ECO:0000313" key="2">
    <source>
        <dbReference type="EMBL" id="CAE7443326.1"/>
    </source>
</evidence>
<comment type="caution">
    <text evidence="2">The sequence shown here is derived from an EMBL/GenBank/DDBJ whole genome shotgun (WGS) entry which is preliminary data.</text>
</comment>
<dbReference type="OrthoDB" id="416074at2759"/>
<feature type="transmembrane region" description="Helical" evidence="1">
    <location>
        <begin position="345"/>
        <end position="371"/>
    </location>
</feature>
<keyword evidence="1" id="KW-0472">Membrane</keyword>
<feature type="transmembrane region" description="Helical" evidence="1">
    <location>
        <begin position="63"/>
        <end position="85"/>
    </location>
</feature>
<organism evidence="2 3">
    <name type="scientific">Symbiodinium natans</name>
    <dbReference type="NCBI Taxonomy" id="878477"/>
    <lineage>
        <taxon>Eukaryota</taxon>
        <taxon>Sar</taxon>
        <taxon>Alveolata</taxon>
        <taxon>Dinophyceae</taxon>
        <taxon>Suessiales</taxon>
        <taxon>Symbiodiniaceae</taxon>
        <taxon>Symbiodinium</taxon>
    </lineage>
</organism>
<dbReference type="AlphaFoldDB" id="A0A812RKK1"/>
<keyword evidence="1" id="KW-0812">Transmembrane</keyword>
<dbReference type="EMBL" id="CAJNDS010002346">
    <property type="protein sequence ID" value="CAE7443326.1"/>
    <property type="molecule type" value="Genomic_DNA"/>
</dbReference>
<sequence>MSASETGSDEEDADPQGELHSLLEAARDTRHDDLSLLYMQCLAASLVQFACAPLTFLSAHRGYGLVAASIVGLMVLGSAGFQYWVARTLRLWLKRQPCRGTWQHCVDALAGFDGTRGLRCLTSGGPVCMFATVEAIDPALDAWAAANAFSLYAGSLKLEFESSWEGVPLVGWLVAWLGLPGILVVILLGSMLCQLWSLHHRHQYLTSLFDEFADQAQGSAKCRFKVWYEWKHATDLGGLLILLDVFEKLLYAELKRDTQGELYQVVDRFWAFIPKVVAEALPSLWFQVSVLALTYDSCPGSTFAINLMSMASSIFCIAKLLHLQISTLRFGFRTKTQRFCNRPEVWLNSIACMLSSFCFAICLLRLAGLWICPSHIFLVSRGCFKEGP</sequence>
<gene>
    <name evidence="2" type="ORF">SNAT2548_LOCUS24116</name>
</gene>
<feature type="transmembrane region" description="Helical" evidence="1">
    <location>
        <begin position="37"/>
        <end position="56"/>
    </location>
</feature>
<accession>A0A812RKK1</accession>
<keyword evidence="1" id="KW-1133">Transmembrane helix</keyword>
<name>A0A812RKK1_9DINO</name>
<keyword evidence="3" id="KW-1185">Reference proteome</keyword>
<evidence type="ECO:0000313" key="3">
    <source>
        <dbReference type="Proteomes" id="UP000604046"/>
    </source>
</evidence>
<feature type="transmembrane region" description="Helical" evidence="1">
    <location>
        <begin position="301"/>
        <end position="325"/>
    </location>
</feature>
<reference evidence="2" key="1">
    <citation type="submission" date="2021-02" db="EMBL/GenBank/DDBJ databases">
        <authorList>
            <person name="Dougan E. K."/>
            <person name="Rhodes N."/>
            <person name="Thang M."/>
            <person name="Chan C."/>
        </authorList>
    </citation>
    <scope>NUCLEOTIDE SEQUENCE</scope>
</reference>
<proteinExistence type="predicted"/>
<feature type="transmembrane region" description="Helical" evidence="1">
    <location>
        <begin position="276"/>
        <end position="295"/>
    </location>
</feature>
<dbReference type="Proteomes" id="UP000604046">
    <property type="component" value="Unassembled WGS sequence"/>
</dbReference>
<protein>
    <submittedName>
        <fullName evidence="2">Uncharacterized protein</fullName>
    </submittedName>
</protein>
<feature type="transmembrane region" description="Helical" evidence="1">
    <location>
        <begin position="169"/>
        <end position="193"/>
    </location>
</feature>
<evidence type="ECO:0000256" key="1">
    <source>
        <dbReference type="SAM" id="Phobius"/>
    </source>
</evidence>